<protein>
    <submittedName>
        <fullName evidence="3">Glucose-1-phosphate thymidylyltransferase</fullName>
        <ecNumber evidence="3">2.7.7.24</ecNumber>
    </submittedName>
</protein>
<evidence type="ECO:0000313" key="3">
    <source>
        <dbReference type="EMBL" id="WYY00214.1"/>
    </source>
</evidence>
<dbReference type="PANTHER" id="PTHR42883">
    <property type="entry name" value="GLUCOSE-1-PHOSPHATE THYMIDYLTRANSFERASE"/>
    <property type="match status" value="1"/>
</dbReference>
<proteinExistence type="predicted"/>
<dbReference type="KEGG" id="omr:OXIME_000774"/>
<dbReference type="AlphaFoldDB" id="A0AAX4NGG7"/>
<dbReference type="InterPro" id="IPR056729">
    <property type="entry name" value="GMPPB_C"/>
</dbReference>
<organism evidence="3 4">
    <name type="scientific">Oxyplasma meridianum</name>
    <dbReference type="NCBI Taxonomy" id="3073602"/>
    <lineage>
        <taxon>Archaea</taxon>
        <taxon>Methanobacteriati</taxon>
        <taxon>Thermoplasmatota</taxon>
        <taxon>Thermoplasmata</taxon>
        <taxon>Thermoplasmatales</taxon>
        <taxon>Thermoplasmataceae</taxon>
        <taxon>Oxyplasma</taxon>
    </lineage>
</organism>
<dbReference type="Pfam" id="PF00483">
    <property type="entry name" value="NTP_transferase"/>
    <property type="match status" value="1"/>
</dbReference>
<accession>A0AAX4NGG7</accession>
<reference evidence="3 4" key="1">
    <citation type="submission" date="2023-09" db="EMBL/GenBank/DDBJ databases">
        <authorList>
            <person name="Golyshina O.V."/>
            <person name="Lunev E.A."/>
            <person name="Bargiela R."/>
            <person name="Gaines M.C."/>
            <person name="Daum B."/>
            <person name="Bale N.J."/>
            <person name="Koenen M."/>
            <person name="Sinninghe Damst J.S."/>
            <person name="Yakimov M."/>
            <person name="Golyshin P.N."/>
        </authorList>
    </citation>
    <scope>NUCLEOTIDE SEQUENCE [LARGE SCALE GENOMIC DNA]</scope>
    <source>
        <strain evidence="3 4">M1</strain>
    </source>
</reference>
<dbReference type="EMBL" id="CP133772">
    <property type="protein sequence ID" value="WYY00214.1"/>
    <property type="molecule type" value="Genomic_DNA"/>
</dbReference>
<evidence type="ECO:0000259" key="1">
    <source>
        <dbReference type="Pfam" id="PF00483"/>
    </source>
</evidence>
<feature type="domain" description="Mannose-1-phosphate guanyltransferase C-terminal" evidence="2">
    <location>
        <begin position="266"/>
        <end position="346"/>
    </location>
</feature>
<sequence length="348" mass="39370">MKGILLHGGSGTRLRPFTYSDVKQLLPVAGKPVSEYALKNMIDIGIKDFAIIIGNIGGEEVKNYYGNGEKWDISIEYIYQDKPLGIAHAIYLAKDFIKNSDFVAYLGDNIVQNGIKNMYNEFIKNYYDAFLLLANVKDPRRFGVAEVYNNKIINLVEKPENPKSDLALVGVYFLKPDIFNIISNLKPSLRGELEITDALKMLLNNNKNIGYSIVNGWWKDTGTPDEFLDCNRLILDEINNNISNINIKGRIIIEKNAIIDDKSKIFGPCYIGKNTKIENSVIRPYTSIGNNCHIKNSEIEDSVIMDNTNINYYGKRISESIIGPYANIEKNENNNINLILGRDSKIRL</sequence>
<dbReference type="Gene3D" id="3.90.550.10">
    <property type="entry name" value="Spore Coat Polysaccharide Biosynthesis Protein SpsA, Chain A"/>
    <property type="match status" value="1"/>
</dbReference>
<name>A0AAX4NGG7_9ARCH</name>
<dbReference type="RefSeq" id="WP_393972163.1">
    <property type="nucleotide sequence ID" value="NZ_CP133772.1"/>
</dbReference>
<feature type="domain" description="Nucleotidyl transferase" evidence="1">
    <location>
        <begin position="2"/>
        <end position="236"/>
    </location>
</feature>
<dbReference type="Gene3D" id="2.160.10.10">
    <property type="entry name" value="Hexapeptide repeat proteins"/>
    <property type="match status" value="1"/>
</dbReference>
<dbReference type="InterPro" id="IPR029044">
    <property type="entry name" value="Nucleotide-diphossugar_trans"/>
</dbReference>
<dbReference type="Proteomes" id="UP001451606">
    <property type="component" value="Chromosome"/>
</dbReference>
<dbReference type="EC" id="2.7.7.24" evidence="3"/>
<dbReference type="GeneID" id="95967507"/>
<evidence type="ECO:0000259" key="2">
    <source>
        <dbReference type="Pfam" id="PF25087"/>
    </source>
</evidence>
<keyword evidence="3" id="KW-0808">Transferase</keyword>
<dbReference type="InterPro" id="IPR005835">
    <property type="entry name" value="NTP_transferase_dom"/>
</dbReference>
<evidence type="ECO:0000313" key="4">
    <source>
        <dbReference type="Proteomes" id="UP001451606"/>
    </source>
</evidence>
<dbReference type="SUPFAM" id="SSF53448">
    <property type="entry name" value="Nucleotide-diphospho-sugar transferases"/>
    <property type="match status" value="1"/>
</dbReference>
<gene>
    <name evidence="3" type="ORF">OXIME_000774</name>
</gene>
<keyword evidence="4" id="KW-1185">Reference proteome</keyword>
<dbReference type="NCBIfam" id="TIGR01208">
    <property type="entry name" value="rmlA_long"/>
    <property type="match status" value="1"/>
</dbReference>
<dbReference type="Pfam" id="PF25087">
    <property type="entry name" value="GMPPB_C"/>
    <property type="match status" value="1"/>
</dbReference>
<dbReference type="GO" id="GO:0008879">
    <property type="term" value="F:glucose-1-phosphate thymidylyltransferase activity"/>
    <property type="evidence" value="ECO:0007669"/>
    <property type="project" value="UniProtKB-EC"/>
</dbReference>
<dbReference type="PANTHER" id="PTHR42883:SF2">
    <property type="entry name" value="THYMIDYLYLTRANSFERASE"/>
    <property type="match status" value="1"/>
</dbReference>
<keyword evidence="3" id="KW-0548">Nucleotidyltransferase</keyword>
<dbReference type="CDD" id="cd04189">
    <property type="entry name" value="G1P_TT_long"/>
    <property type="match status" value="1"/>
</dbReference>
<dbReference type="InterPro" id="IPR005908">
    <property type="entry name" value="G1P_thy_trans_l"/>
</dbReference>